<dbReference type="PANTHER" id="PTHR39419">
    <property type="entry name" value="SLL0814 PROTEIN"/>
    <property type="match status" value="1"/>
</dbReference>
<dbReference type="EMBL" id="VLPK01000001">
    <property type="protein sequence ID" value="TSJ43939.1"/>
    <property type="molecule type" value="Genomic_DNA"/>
</dbReference>
<feature type="transmembrane region" description="Helical" evidence="1">
    <location>
        <begin position="227"/>
        <end position="244"/>
    </location>
</feature>
<dbReference type="InterPro" id="IPR007354">
    <property type="entry name" value="CruF-like"/>
</dbReference>
<name>A0A556MVW4_9SPHI</name>
<accession>A0A556MVW4</accession>
<evidence type="ECO:0000313" key="3">
    <source>
        <dbReference type="Proteomes" id="UP000318733"/>
    </source>
</evidence>
<proteinExistence type="predicted"/>
<feature type="transmembrane region" description="Helical" evidence="1">
    <location>
        <begin position="164"/>
        <end position="182"/>
    </location>
</feature>
<comment type="caution">
    <text evidence="2">The sequence shown here is derived from an EMBL/GenBank/DDBJ whole genome shotgun (WGS) entry which is preliminary data.</text>
</comment>
<protein>
    <submittedName>
        <fullName evidence="2">Carotenoid biosynthesis protein</fullName>
    </submittedName>
</protein>
<dbReference type="AlphaFoldDB" id="A0A556MVW4"/>
<evidence type="ECO:0000313" key="2">
    <source>
        <dbReference type="EMBL" id="TSJ43939.1"/>
    </source>
</evidence>
<dbReference type="OrthoDB" id="9811293at2"/>
<sequence>MVQYRAAPGANVQPYRGGIFSYTKIFNQNHDMERPKNIIRRRNIIAVRLIILFHAVGLVGLYLLVSKPLFLLLVPFHLLLMTVVLFFSHNQFGSKIIYFFVLLFFAGFALEWIGVNTSQLFGSYTYGPTLGVSFSGIPLIMGINWFLLIYSAGVSLQHSRIKSMWIRIILGALVLVMLDYFIEPVAIRLNYWHWAGNYVPVQNYGCWFITSVALLFVFEKFNFKKQGIAGPTLLVCQFIFFAALQ</sequence>
<reference evidence="2 3" key="1">
    <citation type="submission" date="2019-07" db="EMBL/GenBank/DDBJ databases">
        <authorList>
            <person name="Huq M.A."/>
        </authorList>
    </citation>
    <scope>NUCLEOTIDE SEQUENCE [LARGE SCALE GENOMIC DNA]</scope>
    <source>
        <strain evidence="2 3">MAH-19</strain>
    </source>
</reference>
<keyword evidence="1" id="KW-1133">Transmembrane helix</keyword>
<feature type="transmembrane region" description="Helical" evidence="1">
    <location>
        <begin position="69"/>
        <end position="87"/>
    </location>
</feature>
<feature type="transmembrane region" description="Helical" evidence="1">
    <location>
        <begin position="96"/>
        <end position="114"/>
    </location>
</feature>
<feature type="transmembrane region" description="Helical" evidence="1">
    <location>
        <begin position="44"/>
        <end position="63"/>
    </location>
</feature>
<dbReference type="Proteomes" id="UP000318733">
    <property type="component" value="Unassembled WGS sequence"/>
</dbReference>
<keyword evidence="1" id="KW-0472">Membrane</keyword>
<dbReference type="PANTHER" id="PTHR39419:SF1">
    <property type="entry name" value="SLL0814 PROTEIN"/>
    <property type="match status" value="1"/>
</dbReference>
<feature type="transmembrane region" description="Helical" evidence="1">
    <location>
        <begin position="202"/>
        <end position="218"/>
    </location>
</feature>
<keyword evidence="1" id="KW-0812">Transmembrane</keyword>
<keyword evidence="3" id="KW-1185">Reference proteome</keyword>
<organism evidence="2 3">
    <name type="scientific">Mucilaginibacter corticis</name>
    <dbReference type="NCBI Taxonomy" id="2597670"/>
    <lineage>
        <taxon>Bacteria</taxon>
        <taxon>Pseudomonadati</taxon>
        <taxon>Bacteroidota</taxon>
        <taxon>Sphingobacteriia</taxon>
        <taxon>Sphingobacteriales</taxon>
        <taxon>Sphingobacteriaceae</taxon>
        <taxon>Mucilaginibacter</taxon>
    </lineage>
</organism>
<dbReference type="Pfam" id="PF04240">
    <property type="entry name" value="Caroten_synth"/>
    <property type="match status" value="1"/>
</dbReference>
<gene>
    <name evidence="2" type="ORF">FO440_07090</name>
</gene>
<feature type="transmembrane region" description="Helical" evidence="1">
    <location>
        <begin position="134"/>
        <end position="152"/>
    </location>
</feature>
<evidence type="ECO:0000256" key="1">
    <source>
        <dbReference type="SAM" id="Phobius"/>
    </source>
</evidence>